<evidence type="ECO:0000256" key="6">
    <source>
        <dbReference type="ARBA" id="ARBA00023033"/>
    </source>
</evidence>
<protein>
    <recommendedName>
        <fullName evidence="11">Cytochrome P450</fullName>
    </recommendedName>
</protein>
<feature type="binding site" description="axial binding residue" evidence="7">
    <location>
        <position position="467"/>
    </location>
    <ligand>
        <name>heme</name>
        <dbReference type="ChEBI" id="CHEBI:30413"/>
    </ligand>
    <ligandPart>
        <name>Fe</name>
        <dbReference type="ChEBI" id="CHEBI:18248"/>
    </ligandPart>
</feature>
<evidence type="ECO:0000256" key="2">
    <source>
        <dbReference type="ARBA" id="ARBA00010617"/>
    </source>
</evidence>
<dbReference type="GO" id="GO:0006082">
    <property type="term" value="P:organic acid metabolic process"/>
    <property type="evidence" value="ECO:0007669"/>
    <property type="project" value="TreeGrafter"/>
</dbReference>
<evidence type="ECO:0000256" key="8">
    <source>
        <dbReference type="RuleBase" id="RU000461"/>
    </source>
</evidence>
<evidence type="ECO:0000256" key="7">
    <source>
        <dbReference type="PIRSR" id="PIRSR602401-1"/>
    </source>
</evidence>
<dbReference type="AlphaFoldDB" id="A0A1D1V078"/>
<proteinExistence type="inferred from homology"/>
<dbReference type="InterPro" id="IPR017972">
    <property type="entry name" value="Cyt_P450_CS"/>
</dbReference>
<dbReference type="GO" id="GO:0005506">
    <property type="term" value="F:iron ion binding"/>
    <property type="evidence" value="ECO:0007669"/>
    <property type="project" value="InterPro"/>
</dbReference>
<keyword evidence="6 8" id="KW-0503">Monooxygenase</keyword>
<keyword evidence="3 7" id="KW-0479">Metal-binding</keyword>
<comment type="caution">
    <text evidence="9">The sequence shown here is derived from an EMBL/GenBank/DDBJ whole genome shotgun (WGS) entry which is preliminary data.</text>
</comment>
<dbReference type="STRING" id="947166.A0A1D1V078"/>
<dbReference type="GO" id="GO:0020037">
    <property type="term" value="F:heme binding"/>
    <property type="evidence" value="ECO:0007669"/>
    <property type="project" value="InterPro"/>
</dbReference>
<dbReference type="PRINTS" id="PR00463">
    <property type="entry name" value="EP450I"/>
</dbReference>
<reference evidence="9 10" key="1">
    <citation type="journal article" date="2016" name="Nat. Commun.">
        <title>Extremotolerant tardigrade genome and improved radiotolerance of human cultured cells by tardigrade-unique protein.</title>
        <authorList>
            <person name="Hashimoto T."/>
            <person name="Horikawa D.D."/>
            <person name="Saito Y."/>
            <person name="Kuwahara H."/>
            <person name="Kozuka-Hata H."/>
            <person name="Shin-I T."/>
            <person name="Minakuchi Y."/>
            <person name="Ohishi K."/>
            <person name="Motoyama A."/>
            <person name="Aizu T."/>
            <person name="Enomoto A."/>
            <person name="Kondo K."/>
            <person name="Tanaka S."/>
            <person name="Hara Y."/>
            <person name="Koshikawa S."/>
            <person name="Sagara H."/>
            <person name="Miura T."/>
            <person name="Yokobori S."/>
            <person name="Miyagawa K."/>
            <person name="Suzuki Y."/>
            <person name="Kubo T."/>
            <person name="Oyama M."/>
            <person name="Kohara Y."/>
            <person name="Fujiyama A."/>
            <person name="Arakawa K."/>
            <person name="Katayama T."/>
            <person name="Toyoda A."/>
            <person name="Kunieda T."/>
        </authorList>
    </citation>
    <scope>NUCLEOTIDE SEQUENCE [LARGE SCALE GENOMIC DNA]</scope>
    <source>
        <strain evidence="9 10">YOKOZUNA-1</strain>
    </source>
</reference>
<dbReference type="OrthoDB" id="1844152at2759"/>
<dbReference type="InterPro" id="IPR002401">
    <property type="entry name" value="Cyt_P450_E_grp-I"/>
</dbReference>
<dbReference type="InterPro" id="IPR050182">
    <property type="entry name" value="Cytochrome_P450_fam2"/>
</dbReference>
<evidence type="ECO:0008006" key="11">
    <source>
        <dbReference type="Google" id="ProtNLM"/>
    </source>
</evidence>
<dbReference type="PRINTS" id="PR00385">
    <property type="entry name" value="P450"/>
</dbReference>
<dbReference type="PANTHER" id="PTHR24300:SF375">
    <property type="entry name" value="CYTOCHROME P450 FAMILY"/>
    <property type="match status" value="1"/>
</dbReference>
<dbReference type="Proteomes" id="UP000186922">
    <property type="component" value="Unassembled WGS sequence"/>
</dbReference>
<keyword evidence="10" id="KW-1185">Reference proteome</keyword>
<accession>A0A1D1V078</accession>
<dbReference type="Gene3D" id="1.10.630.10">
    <property type="entry name" value="Cytochrome P450"/>
    <property type="match status" value="1"/>
</dbReference>
<keyword evidence="7 8" id="KW-0349">Heme</keyword>
<dbReference type="PANTHER" id="PTHR24300">
    <property type="entry name" value="CYTOCHROME P450 508A4-RELATED"/>
    <property type="match status" value="1"/>
</dbReference>
<dbReference type="GO" id="GO:0005737">
    <property type="term" value="C:cytoplasm"/>
    <property type="evidence" value="ECO:0007669"/>
    <property type="project" value="TreeGrafter"/>
</dbReference>
<dbReference type="PROSITE" id="PS00086">
    <property type="entry name" value="CYTOCHROME_P450"/>
    <property type="match status" value="1"/>
</dbReference>
<comment type="similarity">
    <text evidence="2 8">Belongs to the cytochrome P450 family.</text>
</comment>
<dbReference type="GO" id="GO:0006805">
    <property type="term" value="P:xenobiotic metabolic process"/>
    <property type="evidence" value="ECO:0007669"/>
    <property type="project" value="TreeGrafter"/>
</dbReference>
<evidence type="ECO:0000313" key="10">
    <source>
        <dbReference type="Proteomes" id="UP000186922"/>
    </source>
</evidence>
<dbReference type="EMBL" id="BDGG01000002">
    <property type="protein sequence ID" value="GAU91848.1"/>
    <property type="molecule type" value="Genomic_DNA"/>
</dbReference>
<dbReference type="FunFam" id="1.10.630.10:FF:000036">
    <property type="entry name" value="CYtochrome P450 family"/>
    <property type="match status" value="1"/>
</dbReference>
<evidence type="ECO:0000256" key="4">
    <source>
        <dbReference type="ARBA" id="ARBA00023002"/>
    </source>
</evidence>
<dbReference type="SUPFAM" id="SSF48264">
    <property type="entry name" value="Cytochrome P450"/>
    <property type="match status" value="1"/>
</dbReference>
<dbReference type="InterPro" id="IPR001128">
    <property type="entry name" value="Cyt_P450"/>
</dbReference>
<organism evidence="9 10">
    <name type="scientific">Ramazzottius varieornatus</name>
    <name type="common">Water bear</name>
    <name type="synonym">Tardigrade</name>
    <dbReference type="NCBI Taxonomy" id="947166"/>
    <lineage>
        <taxon>Eukaryota</taxon>
        <taxon>Metazoa</taxon>
        <taxon>Ecdysozoa</taxon>
        <taxon>Tardigrada</taxon>
        <taxon>Eutardigrada</taxon>
        <taxon>Parachela</taxon>
        <taxon>Hypsibioidea</taxon>
        <taxon>Ramazzottiidae</taxon>
        <taxon>Ramazzottius</taxon>
    </lineage>
</organism>
<keyword evidence="5 7" id="KW-0408">Iron</keyword>
<dbReference type="GO" id="GO:0016712">
    <property type="term" value="F:oxidoreductase activity, acting on paired donors, with incorporation or reduction of molecular oxygen, reduced flavin or flavoprotein as one donor, and incorporation of one atom of oxygen"/>
    <property type="evidence" value="ECO:0007669"/>
    <property type="project" value="TreeGrafter"/>
</dbReference>
<comment type="cofactor">
    <cofactor evidence="1 7">
        <name>heme</name>
        <dbReference type="ChEBI" id="CHEBI:30413"/>
    </cofactor>
</comment>
<gene>
    <name evidence="9" type="primary">RvY_04027-1</name>
    <name evidence="9" type="synonym">RvY_04027.1</name>
    <name evidence="9" type="ORF">RvY_04027</name>
</gene>
<sequence length="523" mass="59739">MAEVPVYQGDVSNSTTQGAAVLQAMAYLDEVKYTILLALLGSALHFYMKRPKGAPPGPNGLPVLGYAPYLGPRPHEKLVEVGKTYGNIFSIYIGQKLTVILNDYEAITKAYIDNADAVANRDPGFAHKVLNGSEHDTRVRGLTMTNGEQWRTMRRFALTTLRNLGMGKSRLQERILEEVDHLTDTLRKKDGQVVEADELMIESIANVMFAVTLGKRFDHADPNFKVIIDFLVIALPTLSNVGPIQLFPWLRKFGKFKRFWDTFLRDMGSWKRVFRDELAAHAEVQETDEPYDYVSAFRQQQLREAKLGQNMSYFDEDELLVDLSNLFGAGAETTATTITWAFYFMVLNPDIQRKTQAILDAKVERNRNVTMDDRAELPYVEAMYQEVQRLGNVVPLNIARSAAEDLTVLGYRIPKGTFIISNLWNIHRDPRYWDTPEQFIPERFLDDEGHLRTPPYFMPFSIGKRHCPGESLARMEVFLFVTNVLQKFTLRVPEGFDLRPPEEYVNGLTARPPPFRIVFEPRA</sequence>
<dbReference type="InterPro" id="IPR036396">
    <property type="entry name" value="Cyt_P450_sf"/>
</dbReference>
<name>A0A1D1V078_RAMVA</name>
<evidence type="ECO:0000313" key="9">
    <source>
        <dbReference type="EMBL" id="GAU91848.1"/>
    </source>
</evidence>
<dbReference type="Pfam" id="PF00067">
    <property type="entry name" value="p450"/>
    <property type="match status" value="1"/>
</dbReference>
<evidence type="ECO:0000256" key="1">
    <source>
        <dbReference type="ARBA" id="ARBA00001971"/>
    </source>
</evidence>
<evidence type="ECO:0000256" key="3">
    <source>
        <dbReference type="ARBA" id="ARBA00022723"/>
    </source>
</evidence>
<keyword evidence="4 8" id="KW-0560">Oxidoreductase</keyword>
<evidence type="ECO:0000256" key="5">
    <source>
        <dbReference type="ARBA" id="ARBA00023004"/>
    </source>
</evidence>